<feature type="binding site" evidence="5">
    <location>
        <position position="85"/>
    </location>
    <ligand>
        <name>[4Fe-4S] cluster</name>
        <dbReference type="ChEBI" id="CHEBI:49883"/>
        <note>4Fe-4S-S-AdoMet</note>
    </ligand>
</feature>
<accession>S0G1K3</accession>
<dbReference type="SFLD" id="SFLDS00029">
    <property type="entry name" value="Radical_SAM"/>
    <property type="match status" value="1"/>
</dbReference>
<evidence type="ECO:0000256" key="4">
    <source>
        <dbReference type="ARBA" id="ARBA00023014"/>
    </source>
</evidence>
<sequence>MQSYIPGYIRARQTGRLKQAIQQAMDLLSSCTLCPRRCRVDRTRDEKGVCSTGKKAVVAGFSPHFGEEPPLVGDNGSGTLFFSHCSLKCVFCQNHDISVSGAGQKADPEEIAAIMLHLQQAGCHNINLVTPTHVVPQILQALDSAIEQGLGIPLVYNCSGYENRDTLALLNGIIDIYMPDFKFWDNAAAGQYCHASDYSQTAKKAVLAMQAQVGDLVVDQDGIAVSGLLVRHLVMPGRLEETRRILQFLKNEVSSNTHVNLMSQYRPMGDAAQFPDLAAPLTAKEFKTALQMGKDAGLELIR</sequence>
<evidence type="ECO:0000256" key="1">
    <source>
        <dbReference type="ARBA" id="ARBA00022691"/>
    </source>
</evidence>
<name>S0G1K3_9BACT</name>
<dbReference type="PANTHER" id="PTHR43075:SF1">
    <property type="entry name" value="FORMATE LYASE ACTIVATING ENZYME, PUTATIVE (AFU_ORTHOLOGUE AFUA_2G15630)-RELATED"/>
    <property type="match status" value="1"/>
</dbReference>
<dbReference type="SFLD" id="SFLDG01099">
    <property type="entry name" value="Uncharacterised_Radical_SAM_Su"/>
    <property type="match status" value="1"/>
</dbReference>
<comment type="cofactor">
    <cofactor evidence="5">
        <name>[4Fe-4S] cluster</name>
        <dbReference type="ChEBI" id="CHEBI:49883"/>
    </cofactor>
    <text evidence="5">Binds 1 [4Fe-4S] cluster. The cluster is coordinated with 3 cysteines and an exchangeable S-adenosyl-L-methionine.</text>
</comment>
<keyword evidence="1 5" id="KW-0949">S-adenosyl-L-methionine</keyword>
<dbReference type="InterPro" id="IPR058240">
    <property type="entry name" value="rSAM_sf"/>
</dbReference>
<dbReference type="PATRIC" id="fig|1286635.3.peg.1483"/>
<dbReference type="SUPFAM" id="SSF102114">
    <property type="entry name" value="Radical SAM enzymes"/>
    <property type="match status" value="1"/>
</dbReference>
<evidence type="ECO:0000256" key="2">
    <source>
        <dbReference type="ARBA" id="ARBA00022723"/>
    </source>
</evidence>
<dbReference type="InterPro" id="IPR013785">
    <property type="entry name" value="Aldolase_TIM"/>
</dbReference>
<gene>
    <name evidence="7" type="ORF">Dpo_2c05060</name>
</gene>
<dbReference type="GO" id="GO:0046872">
    <property type="term" value="F:metal ion binding"/>
    <property type="evidence" value="ECO:0007669"/>
    <property type="project" value="UniProtKB-KW"/>
</dbReference>
<dbReference type="OrthoDB" id="9782387at2"/>
<keyword evidence="3 5" id="KW-0408">Iron</keyword>
<comment type="caution">
    <text evidence="7">The sequence shown here is derived from an EMBL/GenBank/DDBJ whole genome shotgun (WGS) entry which is preliminary data.</text>
</comment>
<reference evidence="7 8" key="1">
    <citation type="journal article" date="2013" name="Genome Announc.">
        <title>Draft Genome Sequence of Desulfotignum phosphitoxidans DSM 13687 Strain FiPS-3.</title>
        <authorList>
            <person name="Poehlein A."/>
            <person name="Daniel R."/>
            <person name="Simeonova D.D."/>
        </authorList>
    </citation>
    <scope>NUCLEOTIDE SEQUENCE [LARGE SCALE GENOMIC DNA]</scope>
    <source>
        <strain evidence="7 8">DSM 13687</strain>
    </source>
</reference>
<evidence type="ECO:0000256" key="3">
    <source>
        <dbReference type="ARBA" id="ARBA00023004"/>
    </source>
</evidence>
<keyword evidence="8" id="KW-1185">Reference proteome</keyword>
<dbReference type="InterPro" id="IPR007197">
    <property type="entry name" value="rSAM"/>
</dbReference>
<keyword evidence="2 5" id="KW-0479">Metal-binding</keyword>
<evidence type="ECO:0000313" key="8">
    <source>
        <dbReference type="Proteomes" id="UP000014216"/>
    </source>
</evidence>
<organism evidence="7 8">
    <name type="scientific">Desulfotignum phosphitoxidans DSM 13687</name>
    <dbReference type="NCBI Taxonomy" id="1286635"/>
    <lineage>
        <taxon>Bacteria</taxon>
        <taxon>Pseudomonadati</taxon>
        <taxon>Thermodesulfobacteriota</taxon>
        <taxon>Desulfobacteria</taxon>
        <taxon>Desulfobacterales</taxon>
        <taxon>Desulfobacteraceae</taxon>
        <taxon>Desulfotignum</taxon>
    </lineage>
</organism>
<evidence type="ECO:0000259" key="6">
    <source>
        <dbReference type="Pfam" id="PF04055"/>
    </source>
</evidence>
<dbReference type="InterPro" id="IPR016431">
    <property type="entry name" value="Pyrv-formate_lyase-activ_prd"/>
</dbReference>
<feature type="domain" description="Radical SAM core" evidence="6">
    <location>
        <begin position="81"/>
        <end position="185"/>
    </location>
</feature>
<dbReference type="GO" id="GO:0051536">
    <property type="term" value="F:iron-sulfur cluster binding"/>
    <property type="evidence" value="ECO:0007669"/>
    <property type="project" value="UniProtKB-KW"/>
</dbReference>
<dbReference type="RefSeq" id="WP_006965085.1">
    <property type="nucleotide sequence ID" value="NZ_APJX01000002.1"/>
</dbReference>
<dbReference type="AlphaFoldDB" id="S0G1K3"/>
<dbReference type="InterPro" id="IPR040085">
    <property type="entry name" value="MJ0674-like"/>
</dbReference>
<dbReference type="GO" id="GO:0003824">
    <property type="term" value="F:catalytic activity"/>
    <property type="evidence" value="ECO:0007669"/>
    <property type="project" value="InterPro"/>
</dbReference>
<protein>
    <recommendedName>
        <fullName evidence="6">Radical SAM core domain-containing protein</fullName>
    </recommendedName>
</protein>
<evidence type="ECO:0000256" key="5">
    <source>
        <dbReference type="PIRSR" id="PIRSR004869-50"/>
    </source>
</evidence>
<dbReference type="PANTHER" id="PTHR43075">
    <property type="entry name" value="FORMATE LYASE ACTIVATING ENZYME, PUTATIVE (AFU_ORTHOLOGUE AFUA_2G15630)-RELATED"/>
    <property type="match status" value="1"/>
</dbReference>
<proteinExistence type="predicted"/>
<feature type="binding site" evidence="5">
    <location>
        <position position="92"/>
    </location>
    <ligand>
        <name>[4Fe-4S] cluster</name>
        <dbReference type="ChEBI" id="CHEBI:49883"/>
        <note>4Fe-4S-S-AdoMet</note>
    </ligand>
</feature>
<dbReference type="PIRSF" id="PIRSF004869">
    <property type="entry name" value="PflX_prd"/>
    <property type="match status" value="1"/>
</dbReference>
<dbReference type="Pfam" id="PF04055">
    <property type="entry name" value="Radical_SAM"/>
    <property type="match status" value="1"/>
</dbReference>
<dbReference type="EMBL" id="APJX01000002">
    <property type="protein sequence ID" value="EMS80805.1"/>
    <property type="molecule type" value="Genomic_DNA"/>
</dbReference>
<dbReference type="Gene3D" id="3.20.20.70">
    <property type="entry name" value="Aldolase class I"/>
    <property type="match status" value="1"/>
</dbReference>
<keyword evidence="4 5" id="KW-0411">Iron-sulfur</keyword>
<evidence type="ECO:0000313" key="7">
    <source>
        <dbReference type="EMBL" id="EMS80805.1"/>
    </source>
</evidence>
<dbReference type="Proteomes" id="UP000014216">
    <property type="component" value="Unassembled WGS sequence"/>
</dbReference>
<feature type="binding site" evidence="5">
    <location>
        <position position="89"/>
    </location>
    <ligand>
        <name>[4Fe-4S] cluster</name>
        <dbReference type="ChEBI" id="CHEBI:49883"/>
        <note>4Fe-4S-S-AdoMet</note>
    </ligand>
</feature>